<name>A0A1Y1MGH4_PHOPY</name>
<dbReference type="InterPro" id="IPR032675">
    <property type="entry name" value="LRR_dom_sf"/>
</dbReference>
<dbReference type="SUPFAM" id="SSF52058">
    <property type="entry name" value="L domain-like"/>
    <property type="match status" value="1"/>
</dbReference>
<dbReference type="PROSITE" id="PS50088">
    <property type="entry name" value="ANK_REPEAT"/>
    <property type="match status" value="4"/>
</dbReference>
<dbReference type="Pfam" id="PF00023">
    <property type="entry name" value="Ank"/>
    <property type="match status" value="1"/>
</dbReference>
<keyword evidence="3 4" id="KW-0040">ANK repeat</keyword>
<evidence type="ECO:0000313" key="5">
    <source>
        <dbReference type="EMBL" id="JAV84078.1"/>
    </source>
</evidence>
<dbReference type="Pfam" id="PF13855">
    <property type="entry name" value="LRR_8"/>
    <property type="match status" value="1"/>
</dbReference>
<sequence>MLDSSPEDEDFPGRLLHQAALWDNTELLEDLLDGGQQSFINSQDSWGRTPLHAAAITECSQCLQILLNVGADSNIQCGPRGENKTPLHLSAEHGHVSNVSVLLQHNTNMLLRDANGMTASDLADKAGHINCMNLLKEAADAREKARLDIHAALRDAVIQGDSSSVQQLVTSLAKDAELIINMAPSGANTLLFIAAQTGNKDIVKILLNNGGDGRYHPVTKYSPLYIACYHGHKHIVEMLLLQFPELVQQHTVERWLPIHACSINGHLGVLDMLFHFLYPSHVLRKFRDTTGKWEYYMPFDINERDATGQNILYVACLLGNKKLLDMILKFKVKAARIKEEEDDETTPSSEVQNLVSPTGRRISDGIQSIMSKLSLSTGSSFDRASDSDNNSSMVCPLKIDMYCNNNTETALHAAVKGKHYDIVLALLNFGANPNIIIRSYHDINDDIDIFYNMNCCSAEELNYSQSTALVEACRNRDVPLVDLLLKFGARDDECKAISLTVQNKDETLIAKLLSVKAHPDPEYKINKKAMTESINSPQFSIFSNVTQLTYSSLFPNTPTMINWHNQRCHLSQIRSQWLTDAALHLNQKLKQNPRSYDIALYAITRLDISNNSLTSLPLSVFQLYSLKYLNVAQNKIEKLPVPMESPKKNNRRKKGGKDDLCYGCPVLEELYIQDNRLDHIPEAIFKLPALVTIVASNNKLQHLPYNMWQAPKLKELNCAFNLLKELPSSPADNPKEEADRLSVSSSDSQLSIYAEADVESDIHSDFESDSDDFIQSVRYRKKDKCLRQMDLVKHHIWSKSVEVTEQILHNDESTMEKASQLSALNLAHNLFTSIPVVLPCLAVNLTRLNMAFNTLRSMSHITSYPSSLKQLDLSHNQITCWPSLPQVEAHDTMELANLACYCGSGNKDKLSSLGNVHRQSGQSIRNMVLQSVCSHRRHLRLDNLRTLILADNHLTRIQLATDDDGDFVEDEDSERSVLTAKARLMFPNISMLDVTNNKLKEIPVNIYELNNLSVLNISGNTGKTSSIRILGIVPFFRYYRVTTSNGPIVTPLELKHAWLLFTRTTKIYDRK</sequence>
<accession>A0A1Y1MGH4</accession>
<evidence type="ECO:0000256" key="2">
    <source>
        <dbReference type="ARBA" id="ARBA00022737"/>
    </source>
</evidence>
<keyword evidence="2" id="KW-0677">Repeat</keyword>
<dbReference type="PROSITE" id="PS50297">
    <property type="entry name" value="ANK_REP_REGION"/>
    <property type="match status" value="4"/>
</dbReference>
<dbReference type="SMART" id="SM00248">
    <property type="entry name" value="ANK"/>
    <property type="match status" value="8"/>
</dbReference>
<dbReference type="InterPro" id="IPR002110">
    <property type="entry name" value="Ankyrin_rpt"/>
</dbReference>
<feature type="repeat" description="ANK" evidence="4">
    <location>
        <begin position="82"/>
        <end position="114"/>
    </location>
</feature>
<dbReference type="Gene3D" id="3.80.10.10">
    <property type="entry name" value="Ribonuclease Inhibitor"/>
    <property type="match status" value="3"/>
</dbReference>
<keyword evidence="1" id="KW-0433">Leucine-rich repeat</keyword>
<reference evidence="5" key="1">
    <citation type="journal article" date="2016" name="Sci. Rep.">
        <title>Molecular characterization of firefly nuptial gifts: a multi-omics approach sheds light on postcopulatory sexual selection.</title>
        <authorList>
            <person name="Al-Wathiqui N."/>
            <person name="Fallon T.R."/>
            <person name="South A."/>
            <person name="Weng J.K."/>
            <person name="Lewis S.M."/>
        </authorList>
    </citation>
    <scope>NUCLEOTIDE SEQUENCE</scope>
</reference>
<feature type="repeat" description="ANK" evidence="4">
    <location>
        <begin position="46"/>
        <end position="78"/>
    </location>
</feature>
<dbReference type="Gene3D" id="1.25.40.20">
    <property type="entry name" value="Ankyrin repeat-containing domain"/>
    <property type="match status" value="4"/>
</dbReference>
<evidence type="ECO:0000256" key="1">
    <source>
        <dbReference type="ARBA" id="ARBA00022614"/>
    </source>
</evidence>
<dbReference type="SMART" id="SM00369">
    <property type="entry name" value="LRR_TYP"/>
    <property type="match status" value="7"/>
</dbReference>
<dbReference type="PROSITE" id="PS51450">
    <property type="entry name" value="LRR"/>
    <property type="match status" value="2"/>
</dbReference>
<dbReference type="AlphaFoldDB" id="A0A1Y1MGH4"/>
<proteinExistence type="predicted"/>
<dbReference type="InterPro" id="IPR003591">
    <property type="entry name" value="Leu-rich_rpt_typical-subtyp"/>
</dbReference>
<evidence type="ECO:0000256" key="3">
    <source>
        <dbReference type="ARBA" id="ARBA00023043"/>
    </source>
</evidence>
<dbReference type="PANTHER" id="PTHR24198:SF169">
    <property type="entry name" value="NON-SPECIFIC SERINE_THREONINE PROTEIN KINASE"/>
    <property type="match status" value="1"/>
</dbReference>
<protein>
    <submittedName>
        <fullName evidence="5">Uncharacterized protein</fullName>
    </submittedName>
</protein>
<feature type="repeat" description="ANK" evidence="4">
    <location>
        <begin position="186"/>
        <end position="212"/>
    </location>
</feature>
<dbReference type="InterPro" id="IPR036770">
    <property type="entry name" value="Ankyrin_rpt-contain_sf"/>
</dbReference>
<feature type="repeat" description="ANK" evidence="4">
    <location>
        <begin position="406"/>
        <end position="438"/>
    </location>
</feature>
<organism evidence="5">
    <name type="scientific">Photinus pyralis</name>
    <name type="common">Common eastern firefly</name>
    <name type="synonym">Lampyris pyralis</name>
    <dbReference type="NCBI Taxonomy" id="7054"/>
    <lineage>
        <taxon>Eukaryota</taxon>
        <taxon>Metazoa</taxon>
        <taxon>Ecdysozoa</taxon>
        <taxon>Arthropoda</taxon>
        <taxon>Hexapoda</taxon>
        <taxon>Insecta</taxon>
        <taxon>Pterygota</taxon>
        <taxon>Neoptera</taxon>
        <taxon>Endopterygota</taxon>
        <taxon>Coleoptera</taxon>
        <taxon>Polyphaga</taxon>
        <taxon>Elateriformia</taxon>
        <taxon>Elateroidea</taxon>
        <taxon>Lampyridae</taxon>
        <taxon>Lampyrinae</taxon>
        <taxon>Photinus</taxon>
    </lineage>
</organism>
<dbReference type="PANTHER" id="PTHR24198">
    <property type="entry name" value="ANKYRIN REPEAT AND PROTEIN KINASE DOMAIN-CONTAINING PROTEIN"/>
    <property type="match status" value="1"/>
</dbReference>
<dbReference type="SMART" id="SM00364">
    <property type="entry name" value="LRR_BAC"/>
    <property type="match status" value="8"/>
</dbReference>
<dbReference type="InterPro" id="IPR001611">
    <property type="entry name" value="Leu-rich_rpt"/>
</dbReference>
<dbReference type="Pfam" id="PF12796">
    <property type="entry name" value="Ank_2"/>
    <property type="match status" value="2"/>
</dbReference>
<dbReference type="EMBL" id="GEZM01033859">
    <property type="protein sequence ID" value="JAV84078.1"/>
    <property type="molecule type" value="Transcribed_RNA"/>
</dbReference>
<dbReference type="SUPFAM" id="SSF48403">
    <property type="entry name" value="Ankyrin repeat"/>
    <property type="match status" value="2"/>
</dbReference>
<evidence type="ECO:0000256" key="4">
    <source>
        <dbReference type="PROSITE-ProRule" id="PRU00023"/>
    </source>
</evidence>